<gene>
    <name evidence="2" type="ORF">DPMN_055339</name>
</gene>
<proteinExistence type="predicted"/>
<evidence type="ECO:0000313" key="2">
    <source>
        <dbReference type="EMBL" id="KAH3729371.1"/>
    </source>
</evidence>
<dbReference type="EMBL" id="JAIWYP010000012">
    <property type="protein sequence ID" value="KAH3729371.1"/>
    <property type="molecule type" value="Genomic_DNA"/>
</dbReference>
<organism evidence="2 3">
    <name type="scientific">Dreissena polymorpha</name>
    <name type="common">Zebra mussel</name>
    <name type="synonym">Mytilus polymorpha</name>
    <dbReference type="NCBI Taxonomy" id="45954"/>
    <lineage>
        <taxon>Eukaryota</taxon>
        <taxon>Metazoa</taxon>
        <taxon>Spiralia</taxon>
        <taxon>Lophotrochozoa</taxon>
        <taxon>Mollusca</taxon>
        <taxon>Bivalvia</taxon>
        <taxon>Autobranchia</taxon>
        <taxon>Heteroconchia</taxon>
        <taxon>Euheterodonta</taxon>
        <taxon>Imparidentia</taxon>
        <taxon>Neoheterodontei</taxon>
        <taxon>Myida</taxon>
        <taxon>Dreissenoidea</taxon>
        <taxon>Dreissenidae</taxon>
        <taxon>Dreissena</taxon>
    </lineage>
</organism>
<dbReference type="SUPFAM" id="SSF48350">
    <property type="entry name" value="GTPase activation domain, GAP"/>
    <property type="match status" value="1"/>
</dbReference>
<comment type="caution">
    <text evidence="2">The sequence shown here is derived from an EMBL/GenBank/DDBJ whole genome shotgun (WGS) entry which is preliminary data.</text>
</comment>
<evidence type="ECO:0000313" key="3">
    <source>
        <dbReference type="Proteomes" id="UP000828390"/>
    </source>
</evidence>
<reference evidence="2" key="2">
    <citation type="submission" date="2020-11" db="EMBL/GenBank/DDBJ databases">
        <authorList>
            <person name="McCartney M.A."/>
            <person name="Auch B."/>
            <person name="Kono T."/>
            <person name="Mallez S."/>
            <person name="Becker A."/>
            <person name="Gohl D.M."/>
            <person name="Silverstein K.A.T."/>
            <person name="Koren S."/>
            <person name="Bechman K.B."/>
            <person name="Herman A."/>
            <person name="Abrahante J.E."/>
            <person name="Garbe J."/>
        </authorList>
    </citation>
    <scope>NUCLEOTIDE SEQUENCE</scope>
    <source>
        <strain evidence="2">Duluth1</strain>
        <tissue evidence="2">Whole animal</tissue>
    </source>
</reference>
<sequence length="91" mass="10235">MLQEGIFRQRSSHATIENMRAQFDSRGDAYLNECGDIMAIAGMLNVFLKEMPETIIPVRMTAKFLATYKRYPKDPKIVCDSSETSAEGAAR</sequence>
<dbReference type="PROSITE" id="PS50238">
    <property type="entry name" value="RHOGAP"/>
    <property type="match status" value="1"/>
</dbReference>
<dbReference type="InterPro" id="IPR000198">
    <property type="entry name" value="RhoGAP_dom"/>
</dbReference>
<dbReference type="InterPro" id="IPR008936">
    <property type="entry name" value="Rho_GTPase_activation_prot"/>
</dbReference>
<dbReference type="GO" id="GO:0007165">
    <property type="term" value="P:signal transduction"/>
    <property type="evidence" value="ECO:0007669"/>
    <property type="project" value="InterPro"/>
</dbReference>
<keyword evidence="3" id="KW-1185">Reference proteome</keyword>
<feature type="domain" description="Rho-GAP" evidence="1">
    <location>
        <begin position="1"/>
        <end position="91"/>
    </location>
</feature>
<protein>
    <recommendedName>
        <fullName evidence="1">Rho-GAP domain-containing protein</fullName>
    </recommendedName>
</protein>
<dbReference type="Proteomes" id="UP000828390">
    <property type="component" value="Unassembled WGS sequence"/>
</dbReference>
<dbReference type="Pfam" id="PF00620">
    <property type="entry name" value="RhoGAP"/>
    <property type="match status" value="1"/>
</dbReference>
<dbReference type="Gene3D" id="1.10.555.10">
    <property type="entry name" value="Rho GTPase activation protein"/>
    <property type="match status" value="1"/>
</dbReference>
<dbReference type="AlphaFoldDB" id="A0A9D4HSF3"/>
<accession>A0A9D4HSF3</accession>
<dbReference type="PANTHER" id="PTHR15904">
    <property type="entry name" value="FAM13"/>
    <property type="match status" value="1"/>
</dbReference>
<reference evidence="2" key="1">
    <citation type="journal article" date="2019" name="bioRxiv">
        <title>The Genome of the Zebra Mussel, Dreissena polymorpha: A Resource for Invasive Species Research.</title>
        <authorList>
            <person name="McCartney M.A."/>
            <person name="Auch B."/>
            <person name="Kono T."/>
            <person name="Mallez S."/>
            <person name="Zhang Y."/>
            <person name="Obille A."/>
            <person name="Becker A."/>
            <person name="Abrahante J.E."/>
            <person name="Garbe J."/>
            <person name="Badalamenti J.P."/>
            <person name="Herman A."/>
            <person name="Mangelson H."/>
            <person name="Liachko I."/>
            <person name="Sullivan S."/>
            <person name="Sone E.D."/>
            <person name="Koren S."/>
            <person name="Silverstein K.A.T."/>
            <person name="Beckman K.B."/>
            <person name="Gohl D.M."/>
        </authorList>
    </citation>
    <scope>NUCLEOTIDE SEQUENCE</scope>
    <source>
        <strain evidence="2">Duluth1</strain>
        <tissue evidence="2">Whole animal</tissue>
    </source>
</reference>
<dbReference type="InterPro" id="IPR039102">
    <property type="entry name" value="FAM13"/>
</dbReference>
<name>A0A9D4HSF3_DREPO</name>
<dbReference type="PANTHER" id="PTHR15904:SF17">
    <property type="entry name" value="RHO-GAP DOMAIN-CONTAINING PROTEIN"/>
    <property type="match status" value="1"/>
</dbReference>
<evidence type="ECO:0000259" key="1">
    <source>
        <dbReference type="PROSITE" id="PS50238"/>
    </source>
</evidence>